<sequence>MPDLSPNAVSDWLRERDPEVALLPLLGPVDADPDVLRTMLRLGELLERALVSDAERLSARLCHPATRINLTAALAQSGMARRLRLLAWFGDDGLPERDAVLAAAMGDGPDGEFIRHELTAL</sequence>
<proteinExistence type="predicted"/>
<evidence type="ECO:0000313" key="1">
    <source>
        <dbReference type="EMBL" id="MDN3564329.1"/>
    </source>
</evidence>
<comment type="caution">
    <text evidence="1">The sequence shown here is derived from an EMBL/GenBank/DDBJ whole genome shotgun (WGS) entry which is preliminary data.</text>
</comment>
<evidence type="ECO:0008006" key="3">
    <source>
        <dbReference type="Google" id="ProtNLM"/>
    </source>
</evidence>
<keyword evidence="2" id="KW-1185">Reference proteome</keyword>
<dbReference type="EMBL" id="JAUFPN010000079">
    <property type="protein sequence ID" value="MDN3564329.1"/>
    <property type="molecule type" value="Genomic_DNA"/>
</dbReference>
<accession>A0ABT8A448</accession>
<organism evidence="1 2">
    <name type="scientific">Paeniroseomonas aquatica</name>
    <dbReference type="NCBI Taxonomy" id="373043"/>
    <lineage>
        <taxon>Bacteria</taxon>
        <taxon>Pseudomonadati</taxon>
        <taxon>Pseudomonadota</taxon>
        <taxon>Alphaproteobacteria</taxon>
        <taxon>Acetobacterales</taxon>
        <taxon>Acetobacteraceae</taxon>
        <taxon>Paeniroseomonas</taxon>
    </lineage>
</organism>
<dbReference type="RefSeq" id="WP_290316124.1">
    <property type="nucleotide sequence ID" value="NZ_JAUFPN010000079.1"/>
</dbReference>
<dbReference type="Proteomes" id="UP001529369">
    <property type="component" value="Unassembled WGS sequence"/>
</dbReference>
<feature type="non-terminal residue" evidence="1">
    <location>
        <position position="121"/>
    </location>
</feature>
<name>A0ABT8A448_9PROT</name>
<evidence type="ECO:0000313" key="2">
    <source>
        <dbReference type="Proteomes" id="UP001529369"/>
    </source>
</evidence>
<reference evidence="2" key="1">
    <citation type="journal article" date="2019" name="Int. J. Syst. Evol. Microbiol.">
        <title>The Global Catalogue of Microorganisms (GCM) 10K type strain sequencing project: providing services to taxonomists for standard genome sequencing and annotation.</title>
        <authorList>
            <consortium name="The Broad Institute Genomics Platform"/>
            <consortium name="The Broad Institute Genome Sequencing Center for Infectious Disease"/>
            <person name="Wu L."/>
            <person name="Ma J."/>
        </authorList>
    </citation>
    <scope>NUCLEOTIDE SEQUENCE [LARGE SCALE GENOMIC DNA]</scope>
    <source>
        <strain evidence="2">CECT 7131</strain>
    </source>
</reference>
<protein>
    <recommendedName>
        <fullName evidence="3">DUF2336 domain-containing protein</fullName>
    </recommendedName>
</protein>
<gene>
    <name evidence="1" type="ORF">QWZ14_08110</name>
</gene>